<dbReference type="Pfam" id="PF00319">
    <property type="entry name" value="SRF-TF"/>
    <property type="match status" value="1"/>
</dbReference>
<evidence type="ECO:0000256" key="3">
    <source>
        <dbReference type="ARBA" id="ARBA00023125"/>
    </source>
</evidence>
<keyword evidence="3" id="KW-0238">DNA-binding</keyword>
<organism evidence="8 9">
    <name type="scientific">Salvia divinorum</name>
    <name type="common">Maria pastora</name>
    <name type="synonym">Diviner's sage</name>
    <dbReference type="NCBI Taxonomy" id="28513"/>
    <lineage>
        <taxon>Eukaryota</taxon>
        <taxon>Viridiplantae</taxon>
        <taxon>Streptophyta</taxon>
        <taxon>Embryophyta</taxon>
        <taxon>Tracheophyta</taxon>
        <taxon>Spermatophyta</taxon>
        <taxon>Magnoliopsida</taxon>
        <taxon>eudicotyledons</taxon>
        <taxon>Gunneridae</taxon>
        <taxon>Pentapetalae</taxon>
        <taxon>asterids</taxon>
        <taxon>lamiids</taxon>
        <taxon>Lamiales</taxon>
        <taxon>Lamiaceae</taxon>
        <taxon>Nepetoideae</taxon>
        <taxon>Mentheae</taxon>
        <taxon>Salviinae</taxon>
        <taxon>Salvia</taxon>
        <taxon>Salvia subgen. Calosphace</taxon>
    </lineage>
</organism>
<protein>
    <submittedName>
        <fullName evidence="8">Agamous-like MADS-box protein AGL80</fullName>
    </submittedName>
</protein>
<evidence type="ECO:0000256" key="6">
    <source>
        <dbReference type="SAM" id="Coils"/>
    </source>
</evidence>
<comment type="subcellular location">
    <subcellularLocation>
        <location evidence="1">Nucleus</location>
    </subcellularLocation>
</comment>
<dbReference type="SUPFAM" id="SSF55455">
    <property type="entry name" value="SRF-like"/>
    <property type="match status" value="1"/>
</dbReference>
<evidence type="ECO:0000313" key="8">
    <source>
        <dbReference type="EMBL" id="KAL1540175.1"/>
    </source>
</evidence>
<evidence type="ECO:0000313" key="9">
    <source>
        <dbReference type="Proteomes" id="UP001567538"/>
    </source>
</evidence>
<dbReference type="PROSITE" id="PS50066">
    <property type="entry name" value="MADS_BOX_2"/>
    <property type="match status" value="1"/>
</dbReference>
<dbReference type="SMART" id="SM00432">
    <property type="entry name" value="MADS"/>
    <property type="match status" value="1"/>
</dbReference>
<name>A0ABD1G7T0_SALDI</name>
<feature type="domain" description="MADS-box" evidence="7">
    <location>
        <begin position="1"/>
        <end position="60"/>
    </location>
</feature>
<gene>
    <name evidence="8" type="ORF">AAHA92_24568</name>
</gene>
<proteinExistence type="predicted"/>
<feature type="coiled-coil region" evidence="6">
    <location>
        <begin position="84"/>
        <end position="145"/>
    </location>
</feature>
<evidence type="ECO:0000256" key="1">
    <source>
        <dbReference type="ARBA" id="ARBA00004123"/>
    </source>
</evidence>
<keyword evidence="6" id="KW-0175">Coiled coil</keyword>
<dbReference type="Proteomes" id="UP001567538">
    <property type="component" value="Unassembled WGS sequence"/>
</dbReference>
<accession>A0ABD1G7T0</accession>
<dbReference type="GO" id="GO:0005634">
    <property type="term" value="C:nucleus"/>
    <property type="evidence" value="ECO:0007669"/>
    <property type="project" value="UniProtKB-SubCell"/>
</dbReference>
<dbReference type="EMBL" id="JBEAFC010000009">
    <property type="protein sequence ID" value="KAL1540175.1"/>
    <property type="molecule type" value="Genomic_DNA"/>
</dbReference>
<keyword evidence="2" id="KW-0805">Transcription regulation</keyword>
<evidence type="ECO:0000256" key="4">
    <source>
        <dbReference type="ARBA" id="ARBA00023163"/>
    </source>
</evidence>
<evidence type="ECO:0000256" key="2">
    <source>
        <dbReference type="ARBA" id="ARBA00023015"/>
    </source>
</evidence>
<dbReference type="AlphaFoldDB" id="A0ABD1G7T0"/>
<keyword evidence="4" id="KW-0804">Transcription</keyword>
<dbReference type="Gene3D" id="3.40.1810.10">
    <property type="entry name" value="Transcription factor, MADS-box"/>
    <property type="match status" value="1"/>
</dbReference>
<dbReference type="InterPro" id="IPR050142">
    <property type="entry name" value="MADS-box/MEF2_TF"/>
</dbReference>
<dbReference type="InterPro" id="IPR036879">
    <property type="entry name" value="TF_MADSbox_sf"/>
</dbReference>
<sequence length="278" mass="31803">MGRSRKMEFIGDRKSRTVTLKKREKGLIKQLEQLTTLCDVPACMIIHESTTNSTTIWPPNDPDCVHRLIDGCKDPSSVRRYGVADFFKERQKQVEGEISNLRRKNLEGMDEFLSSLDEAQLRELAATLRDKEEAVRSRIQFLKREEESVMMVKKNDDVISYSDSVDQGMTSGFMDLMKDNLLEFSDPTHIGVEDLSFMEPAMKMNDDVLNYSDSDQFSGIDQDMESFMEVMKKNEDVISYSDSDQFFGIDRDMESFMEVVGSNTYAAPPLPLLHPNLG</sequence>
<dbReference type="InterPro" id="IPR002100">
    <property type="entry name" value="TF_MADSbox"/>
</dbReference>
<dbReference type="PANTHER" id="PTHR48019">
    <property type="entry name" value="SERUM RESPONSE FACTOR HOMOLOG"/>
    <property type="match status" value="1"/>
</dbReference>
<evidence type="ECO:0000259" key="7">
    <source>
        <dbReference type="PROSITE" id="PS50066"/>
    </source>
</evidence>
<comment type="caution">
    <text evidence="8">The sequence shown here is derived from an EMBL/GenBank/DDBJ whole genome shotgun (WGS) entry which is preliminary data.</text>
</comment>
<reference evidence="8 9" key="1">
    <citation type="submission" date="2024-06" db="EMBL/GenBank/DDBJ databases">
        <title>A chromosome level genome sequence of Diviner's sage (Salvia divinorum).</title>
        <authorList>
            <person name="Ford S.A."/>
            <person name="Ro D.-K."/>
            <person name="Ness R.W."/>
            <person name="Phillips M.A."/>
        </authorList>
    </citation>
    <scope>NUCLEOTIDE SEQUENCE [LARGE SCALE GENOMIC DNA]</scope>
    <source>
        <strain evidence="8">SAF-2024a</strain>
        <tissue evidence="8">Leaf</tissue>
    </source>
</reference>
<evidence type="ECO:0000256" key="5">
    <source>
        <dbReference type="ARBA" id="ARBA00023242"/>
    </source>
</evidence>
<dbReference type="GO" id="GO:0003677">
    <property type="term" value="F:DNA binding"/>
    <property type="evidence" value="ECO:0007669"/>
    <property type="project" value="UniProtKB-KW"/>
</dbReference>
<keyword evidence="9" id="KW-1185">Reference proteome</keyword>
<keyword evidence="5" id="KW-0539">Nucleus</keyword>